<protein>
    <recommendedName>
        <fullName evidence="3">PEGA domain-containing protein</fullName>
    </recommendedName>
</protein>
<organism evidence="1 2">
    <name type="scientific">Candidatus Azambacteria bacterium GW2011_GWA2_39_10</name>
    <dbReference type="NCBI Taxonomy" id="1618611"/>
    <lineage>
        <taxon>Bacteria</taxon>
        <taxon>Candidatus Azamiibacteriota</taxon>
    </lineage>
</organism>
<dbReference type="EMBL" id="LBVT01000017">
    <property type="protein sequence ID" value="KKQ91349.1"/>
    <property type="molecule type" value="Genomic_DNA"/>
</dbReference>
<sequence length="252" mass="28890">KYTGSTAGLLNYTKLVDDLAPKNYNLFIHKEGYYPWNKMVEVKNGLVTELFSVTLFSLDIKKVKIAQLPAQKIADFEVNDETIRIINNKKIGTAEIYDFDGQLISNEKFKISTSTELISPDKNKKLYAASNKIWIEYLNDINEEPLKKAEEKEIIAISESPILFLNWLKDSEHVIWFTSGELTVAERDNRGGKRNSVKFYLNINPPIFWDIKNSDLYFFENSKSRRLDGTSTVGIPTEASGEKSILYKINID</sequence>
<reference evidence="1 2" key="1">
    <citation type="journal article" date="2015" name="Nature">
        <title>rRNA introns, odd ribosomes, and small enigmatic genomes across a large radiation of phyla.</title>
        <authorList>
            <person name="Brown C.T."/>
            <person name="Hug L.A."/>
            <person name="Thomas B.C."/>
            <person name="Sharon I."/>
            <person name="Castelle C.J."/>
            <person name="Singh A."/>
            <person name="Wilkins M.J."/>
            <person name="Williams K.H."/>
            <person name="Banfield J.F."/>
        </authorList>
    </citation>
    <scope>NUCLEOTIDE SEQUENCE [LARGE SCALE GENOMIC DNA]</scope>
</reference>
<accession>A0A0G0NZS0</accession>
<evidence type="ECO:0000313" key="2">
    <source>
        <dbReference type="Proteomes" id="UP000034706"/>
    </source>
</evidence>
<evidence type="ECO:0000313" key="1">
    <source>
        <dbReference type="EMBL" id="KKQ91349.1"/>
    </source>
</evidence>
<gene>
    <name evidence="1" type="ORF">UT16_C0017G0014</name>
</gene>
<dbReference type="AlphaFoldDB" id="A0A0G0NZS0"/>
<evidence type="ECO:0008006" key="3">
    <source>
        <dbReference type="Google" id="ProtNLM"/>
    </source>
</evidence>
<dbReference type="Proteomes" id="UP000034706">
    <property type="component" value="Unassembled WGS sequence"/>
</dbReference>
<proteinExistence type="predicted"/>
<comment type="caution">
    <text evidence="1">The sequence shown here is derived from an EMBL/GenBank/DDBJ whole genome shotgun (WGS) entry which is preliminary data.</text>
</comment>
<name>A0A0G0NZS0_9BACT</name>
<feature type="non-terminal residue" evidence="1">
    <location>
        <position position="1"/>
    </location>
</feature>